<gene>
    <name evidence="1" type="ORF">SAMN05444001_102196</name>
</gene>
<accession>A0A8G2F1V1</accession>
<keyword evidence="2" id="KW-1185">Reference proteome</keyword>
<reference evidence="1 2" key="1">
    <citation type="submission" date="2016-10" db="EMBL/GenBank/DDBJ databases">
        <authorList>
            <person name="Varghese N."/>
            <person name="Submissions S."/>
        </authorList>
    </citation>
    <scope>NUCLEOTIDE SEQUENCE [LARGE SCALE GENOMIC DNA]</scope>
    <source>
        <strain evidence="1 2">DSM 29073</strain>
    </source>
</reference>
<name>A0A8G2F1V1_9BACT</name>
<comment type="caution">
    <text evidence="1">The sequence shown here is derived from an EMBL/GenBank/DDBJ whole genome shotgun (WGS) entry which is preliminary data.</text>
</comment>
<proteinExistence type="predicted"/>
<evidence type="ECO:0000313" key="1">
    <source>
        <dbReference type="EMBL" id="SEF54835.1"/>
    </source>
</evidence>
<evidence type="ECO:0000313" key="2">
    <source>
        <dbReference type="Proteomes" id="UP000236725"/>
    </source>
</evidence>
<sequence length="262" mass="30611">MILNTYIPLRSFINGWSRNKTDTELIFSAVNLMHTFSFEDYGLGLLRRAIGLYEQKMNIHPDNSKQAIPFFRENRRMLVGPEMEMYIISMYENDLVPPYLQMADSPILKISLDYESLAEYCLLENLYLIRCKYDEELSLQTFVKQLEREYDKFFFDEEHTGFTADSRFFSMLCNACMEVKRPEKMEEKEWNVALFRHPSEAEYGFVEGKLTPFISIPVPVNCIKRISLLNKDGDILSFSALASFLQSKGLAPELYLEGLIEE</sequence>
<dbReference type="Proteomes" id="UP000236725">
    <property type="component" value="Unassembled WGS sequence"/>
</dbReference>
<protein>
    <submittedName>
        <fullName evidence="1">Uncharacterized protein</fullName>
    </submittedName>
</protein>
<organism evidence="1 2">
    <name type="scientific">Parabacteroides chinchillae</name>
    <dbReference type="NCBI Taxonomy" id="871327"/>
    <lineage>
        <taxon>Bacteria</taxon>
        <taxon>Pseudomonadati</taxon>
        <taxon>Bacteroidota</taxon>
        <taxon>Bacteroidia</taxon>
        <taxon>Bacteroidales</taxon>
        <taxon>Tannerellaceae</taxon>
        <taxon>Parabacteroides</taxon>
    </lineage>
</organism>
<dbReference type="AlphaFoldDB" id="A0A8G2F1V1"/>
<dbReference type="RefSeq" id="WP_103982469.1">
    <property type="nucleotide sequence ID" value="NZ_FNVS01000002.1"/>
</dbReference>
<dbReference type="EMBL" id="FNVS01000002">
    <property type="protein sequence ID" value="SEF54835.1"/>
    <property type="molecule type" value="Genomic_DNA"/>
</dbReference>